<protein>
    <submittedName>
        <fullName evidence="1">Uncharacterized protein</fullName>
    </submittedName>
</protein>
<sequence>MDEDIDKTGYSKLKTEALCKAFKYCTRISEITIGPEASPCESENFNLETPCSKTIVQRKTCRGSDDFSGCDVGLISEKDAEEERFCAKKLLAELNKFCVIDGQRMKFAKLKKRLEKIECAKQDVERLLAKQEANSVTRLQEIQEQNGQIQNQLLLKQQQLDSSTFISRDTSNKRIQEIKKQEEEQKLREKNLEKKKLYDQIYKNEVGFTNAYSEFLNIITYVVKLSLKKYTLTR</sequence>
<dbReference type="AlphaFoldDB" id="T1HX98"/>
<dbReference type="InParanoid" id="T1HX98"/>
<dbReference type="Proteomes" id="UP000015103">
    <property type="component" value="Unassembled WGS sequence"/>
</dbReference>
<name>T1HX98_RHOPR</name>
<keyword evidence="2" id="KW-1185">Reference proteome</keyword>
<evidence type="ECO:0000313" key="1">
    <source>
        <dbReference type="EnsemblMetazoa" id="RPRC008668-PA"/>
    </source>
</evidence>
<reference evidence="1" key="1">
    <citation type="submission" date="2015-05" db="UniProtKB">
        <authorList>
            <consortium name="EnsemblMetazoa"/>
        </authorList>
    </citation>
    <scope>IDENTIFICATION</scope>
</reference>
<dbReference type="HOGENOM" id="CLU_1186292_0_0_1"/>
<evidence type="ECO:0000313" key="2">
    <source>
        <dbReference type="Proteomes" id="UP000015103"/>
    </source>
</evidence>
<dbReference type="EnsemblMetazoa" id="RPRC008668-RA">
    <property type="protein sequence ID" value="RPRC008668-PA"/>
    <property type="gene ID" value="RPRC008668"/>
</dbReference>
<dbReference type="VEuPathDB" id="VectorBase:RPRC008668"/>
<proteinExistence type="predicted"/>
<organism evidence="1 2">
    <name type="scientific">Rhodnius prolixus</name>
    <name type="common">Triatomid bug</name>
    <dbReference type="NCBI Taxonomy" id="13249"/>
    <lineage>
        <taxon>Eukaryota</taxon>
        <taxon>Metazoa</taxon>
        <taxon>Ecdysozoa</taxon>
        <taxon>Arthropoda</taxon>
        <taxon>Hexapoda</taxon>
        <taxon>Insecta</taxon>
        <taxon>Pterygota</taxon>
        <taxon>Neoptera</taxon>
        <taxon>Paraneoptera</taxon>
        <taxon>Hemiptera</taxon>
        <taxon>Heteroptera</taxon>
        <taxon>Panheteroptera</taxon>
        <taxon>Cimicomorpha</taxon>
        <taxon>Reduviidae</taxon>
        <taxon>Triatominae</taxon>
        <taxon>Rhodnius</taxon>
    </lineage>
</organism>
<dbReference type="EMBL" id="ACPB03011002">
    <property type="status" value="NOT_ANNOTATED_CDS"/>
    <property type="molecule type" value="Genomic_DNA"/>
</dbReference>
<accession>T1HX98</accession>